<proteinExistence type="predicted"/>
<evidence type="ECO:0000256" key="2">
    <source>
        <dbReference type="ARBA" id="ARBA00022475"/>
    </source>
</evidence>
<evidence type="ECO:0000313" key="9">
    <source>
        <dbReference type="Proteomes" id="UP000042527"/>
    </source>
</evidence>
<dbReference type="Proteomes" id="UP000042527">
    <property type="component" value="Unassembled WGS sequence"/>
</dbReference>
<dbReference type="InterPro" id="IPR005495">
    <property type="entry name" value="LptG/LptF_permease"/>
</dbReference>
<dbReference type="Proteomes" id="UP000323594">
    <property type="component" value="Chromosome"/>
</dbReference>
<evidence type="ECO:0000313" key="10">
    <source>
        <dbReference type="Proteomes" id="UP000323594"/>
    </source>
</evidence>
<feature type="transmembrane region" description="Helical" evidence="6">
    <location>
        <begin position="94"/>
        <end position="117"/>
    </location>
</feature>
<dbReference type="RefSeq" id="WP_024751875.1">
    <property type="nucleotide sequence ID" value="NZ_CDNC01000045.1"/>
</dbReference>
<dbReference type="PANTHER" id="PTHR33529:SF6">
    <property type="entry name" value="YJGP_YJGQ FAMILY PERMEASE"/>
    <property type="match status" value="1"/>
</dbReference>
<keyword evidence="5 6" id="KW-0472">Membrane</keyword>
<comment type="subcellular location">
    <subcellularLocation>
        <location evidence="1">Cell membrane</location>
        <topology evidence="1">Multi-pass membrane protein</topology>
    </subcellularLocation>
</comment>
<feature type="transmembrane region" description="Helical" evidence="6">
    <location>
        <begin position="64"/>
        <end position="82"/>
    </location>
</feature>
<accession>A0A0B7GWF7</accession>
<evidence type="ECO:0000256" key="3">
    <source>
        <dbReference type="ARBA" id="ARBA00022692"/>
    </source>
</evidence>
<feature type="transmembrane region" description="Helical" evidence="6">
    <location>
        <begin position="39"/>
        <end position="57"/>
    </location>
</feature>
<evidence type="ECO:0000313" key="8">
    <source>
        <dbReference type="EMBL" id="QEJ97045.1"/>
    </source>
</evidence>
<dbReference type="GO" id="GO:0015920">
    <property type="term" value="P:lipopolysaccharide transport"/>
    <property type="evidence" value="ECO:0007669"/>
    <property type="project" value="TreeGrafter"/>
</dbReference>
<organism evidence="7 9">
    <name type="scientific">Treponema phagedenis</name>
    <dbReference type="NCBI Taxonomy" id="162"/>
    <lineage>
        <taxon>Bacteria</taxon>
        <taxon>Pseudomonadati</taxon>
        <taxon>Spirochaetota</taxon>
        <taxon>Spirochaetia</taxon>
        <taxon>Spirochaetales</taxon>
        <taxon>Treponemataceae</taxon>
        <taxon>Treponema</taxon>
    </lineage>
</organism>
<keyword evidence="2" id="KW-1003">Cell membrane</keyword>
<protein>
    <submittedName>
        <fullName evidence="7">Permease, YjgP/YjgQ family</fullName>
    </submittedName>
    <submittedName>
        <fullName evidence="8">YjgP/YjgQ family permease</fullName>
    </submittedName>
</protein>
<dbReference type="EMBL" id="CDNC01000045">
    <property type="protein sequence ID" value="CEM62853.1"/>
    <property type="molecule type" value="Genomic_DNA"/>
</dbReference>
<keyword evidence="4 6" id="KW-1133">Transmembrane helix</keyword>
<reference evidence="7" key="1">
    <citation type="submission" date="2015-01" db="EMBL/GenBank/DDBJ databases">
        <authorList>
            <person name="Xiang T."/>
            <person name="Song Y."/>
            <person name="Huang L."/>
            <person name="Wang B."/>
            <person name="Wu P."/>
        </authorList>
    </citation>
    <scope>NUCLEOTIDE SEQUENCE [LARGE SCALE GENOMIC DNA]</scope>
    <source>
        <strain evidence="7">V1</strain>
    </source>
</reference>
<dbReference type="Pfam" id="PF03739">
    <property type="entry name" value="LptF_LptG"/>
    <property type="match status" value="1"/>
</dbReference>
<evidence type="ECO:0000256" key="1">
    <source>
        <dbReference type="ARBA" id="ARBA00004651"/>
    </source>
</evidence>
<feature type="transmembrane region" description="Helical" evidence="6">
    <location>
        <begin position="329"/>
        <end position="351"/>
    </location>
</feature>
<evidence type="ECO:0000256" key="4">
    <source>
        <dbReference type="ARBA" id="ARBA00022989"/>
    </source>
</evidence>
<sequence length="356" mass="40586">MKILQRYLLQIFFPTALVAILFFILLLEIGDLFANLPTYLTNGVGLAPILQVMYFYFPKCISFAMPLGVLFAGAYTMGTLYARNELTSVFASGMPIWTLVLPLVILGFIFSVGMFFFEDRVVIHTQYKKNRLTAKLLETEKDLSTNDIVVLSENNKIIYSAEVYDAETKNLLNLQIIVRTDDGEIEKVVTTAVAIWEGDAWELTKPAVYIFSKNGQIQFTDKLAAKEFTEAPENFQRNITSIDELSVSEAATYIQKLKRTGRPYTEELAQYYRRFSFPFTIFLVLFFSVSVGGRFRKNILLMSLLFSLLIATVYYVTEMVTMLLAKWEYISPLAGALLPFLIFTSLSIFLLRHAKT</sequence>
<dbReference type="GeneID" id="57751919"/>
<evidence type="ECO:0000256" key="5">
    <source>
        <dbReference type="ARBA" id="ARBA00023136"/>
    </source>
</evidence>
<dbReference type="EMBL" id="CP042817">
    <property type="protein sequence ID" value="QEJ97045.1"/>
    <property type="molecule type" value="Genomic_DNA"/>
</dbReference>
<gene>
    <name evidence="8" type="ORF">FUT82_02960</name>
    <name evidence="7" type="ORF">TPHV1_50113</name>
</gene>
<reference evidence="9" key="2">
    <citation type="submission" date="2015-01" db="EMBL/GenBank/DDBJ databases">
        <authorList>
            <person name="Manzoor Shahid"/>
            <person name="Zubair Saima"/>
        </authorList>
    </citation>
    <scope>NUCLEOTIDE SEQUENCE [LARGE SCALE GENOMIC DNA]</scope>
    <source>
        <strain evidence="9">V1</strain>
    </source>
</reference>
<dbReference type="OrthoDB" id="369108at2"/>
<dbReference type="PANTHER" id="PTHR33529">
    <property type="entry name" value="SLR0882 PROTEIN-RELATED"/>
    <property type="match status" value="1"/>
</dbReference>
<feature type="transmembrane region" description="Helical" evidence="6">
    <location>
        <begin position="275"/>
        <end position="293"/>
    </location>
</feature>
<dbReference type="AlphaFoldDB" id="A0A0B7GWF7"/>
<reference evidence="8 10" key="3">
    <citation type="submission" date="2019-08" db="EMBL/GenBank/DDBJ databases">
        <authorList>
            <person name="Kuhnert P."/>
        </authorList>
    </citation>
    <scope>NUCLEOTIDE SEQUENCE [LARGE SCALE GENOMIC DNA]</scope>
    <source>
        <strain evidence="8 10">B36.5</strain>
    </source>
</reference>
<name>A0A0B7GWF7_TREPH</name>
<feature type="transmembrane region" description="Helical" evidence="6">
    <location>
        <begin position="299"/>
        <end position="317"/>
    </location>
</feature>
<evidence type="ECO:0000313" key="7">
    <source>
        <dbReference type="EMBL" id="CEM62853.1"/>
    </source>
</evidence>
<feature type="transmembrane region" description="Helical" evidence="6">
    <location>
        <begin position="7"/>
        <end position="27"/>
    </location>
</feature>
<keyword evidence="9" id="KW-1185">Reference proteome</keyword>
<evidence type="ECO:0000256" key="6">
    <source>
        <dbReference type="SAM" id="Phobius"/>
    </source>
</evidence>
<dbReference type="GO" id="GO:0043190">
    <property type="term" value="C:ATP-binding cassette (ABC) transporter complex"/>
    <property type="evidence" value="ECO:0007669"/>
    <property type="project" value="TreeGrafter"/>
</dbReference>
<keyword evidence="3 6" id="KW-0812">Transmembrane</keyword>